<keyword evidence="3" id="KW-1185">Reference proteome</keyword>
<dbReference type="OrthoDB" id="1493032at2"/>
<comment type="caution">
    <text evidence="2">The sequence shown here is derived from an EMBL/GenBank/DDBJ whole genome shotgun (WGS) entry which is preliminary data.</text>
</comment>
<accession>A0A9Q5DEV5</accession>
<organism evidence="2 3">
    <name type="scientific">Chitinophaga solisilvae</name>
    <dbReference type="NCBI Taxonomy" id="1233460"/>
    <lineage>
        <taxon>Bacteria</taxon>
        <taxon>Pseudomonadati</taxon>
        <taxon>Bacteroidota</taxon>
        <taxon>Chitinophagia</taxon>
        <taxon>Chitinophagales</taxon>
        <taxon>Chitinophagaceae</taxon>
        <taxon>Chitinophaga</taxon>
    </lineage>
</organism>
<evidence type="ECO:0000313" key="2">
    <source>
        <dbReference type="EMBL" id="NSL91067.1"/>
    </source>
</evidence>
<name>A0A9Q5DEV5_9BACT</name>
<evidence type="ECO:0000256" key="1">
    <source>
        <dbReference type="SAM" id="Phobius"/>
    </source>
</evidence>
<dbReference type="Proteomes" id="UP000281028">
    <property type="component" value="Unassembled WGS sequence"/>
</dbReference>
<keyword evidence="1" id="KW-1133">Transmembrane helix</keyword>
<reference evidence="2" key="1">
    <citation type="submission" date="2020-05" db="EMBL/GenBank/DDBJ databases">
        <title>Chitinophaga laudate sp. nov., isolated from a tropical peat swamp.</title>
        <authorList>
            <person name="Goh C.B.S."/>
            <person name="Lee M.S."/>
            <person name="Parimannan S."/>
            <person name="Pasbakhsh P."/>
            <person name="Yule C.M."/>
            <person name="Rajandas H."/>
            <person name="Loke S."/>
            <person name="Croft L."/>
            <person name="Tan J.B.L."/>
        </authorList>
    </citation>
    <scope>NUCLEOTIDE SEQUENCE</scope>
    <source>
        <strain evidence="2">Mgbs1</strain>
    </source>
</reference>
<protein>
    <submittedName>
        <fullName evidence="2">Uncharacterized protein</fullName>
    </submittedName>
</protein>
<feature type="transmembrane region" description="Helical" evidence="1">
    <location>
        <begin position="6"/>
        <end position="25"/>
    </location>
</feature>
<evidence type="ECO:0000313" key="3">
    <source>
        <dbReference type="Proteomes" id="UP000281028"/>
    </source>
</evidence>
<keyword evidence="1" id="KW-0472">Membrane</keyword>
<dbReference type="EMBL" id="RIAR02000001">
    <property type="protein sequence ID" value="NSL91067.1"/>
    <property type="molecule type" value="Genomic_DNA"/>
</dbReference>
<sequence length="179" mass="19758">MNFNSQQLLYLALTIGAIAVVYMTVRDVLKKRPATPANSGNDGQSAGNVNPAILPLQLQAYERMALYVDRITPQSLIGRIYQPGLTAVDMQIAMVQSIKSEFEHNITQQIYISSMAWEAVKTLKEQTISVINQVAVQLPSDAPAMELNKQILEVFLQAGESPAELTAQIINAEAKRLMR</sequence>
<proteinExistence type="predicted"/>
<dbReference type="AlphaFoldDB" id="A0A9Q5DEV5"/>
<gene>
    <name evidence="2" type="ORF">ECE50_029865</name>
</gene>
<dbReference type="InterPro" id="IPR057695">
    <property type="entry name" value="DUF7935"/>
</dbReference>
<keyword evidence="1" id="KW-0812">Transmembrane</keyword>
<dbReference type="Pfam" id="PF25589">
    <property type="entry name" value="DUF7935"/>
    <property type="match status" value="1"/>
</dbReference>